<dbReference type="Pfam" id="PF07568">
    <property type="entry name" value="HisKA_2"/>
    <property type="match status" value="1"/>
</dbReference>
<dbReference type="EMBL" id="LAZR01035365">
    <property type="protein sequence ID" value="KKL27712.1"/>
    <property type="molecule type" value="Genomic_DNA"/>
</dbReference>
<comment type="catalytic activity">
    <reaction evidence="1">
        <text>ATP + protein L-histidine = ADP + protein N-phospho-L-histidine.</text>
        <dbReference type="EC" id="2.7.13.3"/>
    </reaction>
</comment>
<dbReference type="InterPro" id="IPR000700">
    <property type="entry name" value="PAS-assoc_C"/>
</dbReference>
<dbReference type="InterPro" id="IPR035965">
    <property type="entry name" value="PAS-like_dom_sf"/>
</dbReference>
<dbReference type="GO" id="GO:0004673">
    <property type="term" value="F:protein histidine kinase activity"/>
    <property type="evidence" value="ECO:0007669"/>
    <property type="project" value="UniProtKB-EC"/>
</dbReference>
<evidence type="ECO:0000256" key="1">
    <source>
        <dbReference type="ARBA" id="ARBA00000085"/>
    </source>
</evidence>
<evidence type="ECO:0000313" key="11">
    <source>
        <dbReference type="EMBL" id="KKL27712.1"/>
    </source>
</evidence>
<dbReference type="PROSITE" id="PS50113">
    <property type="entry name" value="PAC"/>
    <property type="match status" value="1"/>
</dbReference>
<dbReference type="NCBIfam" id="TIGR00229">
    <property type="entry name" value="sensory_box"/>
    <property type="match status" value="1"/>
</dbReference>
<feature type="non-terminal residue" evidence="11">
    <location>
        <position position="541"/>
    </location>
</feature>
<evidence type="ECO:0000256" key="3">
    <source>
        <dbReference type="ARBA" id="ARBA00022553"/>
    </source>
</evidence>
<dbReference type="GO" id="GO:0005524">
    <property type="term" value="F:ATP binding"/>
    <property type="evidence" value="ECO:0007669"/>
    <property type="project" value="UniProtKB-KW"/>
</dbReference>
<keyword evidence="5" id="KW-0547">Nucleotide-binding</keyword>
<dbReference type="InterPro" id="IPR000014">
    <property type="entry name" value="PAS"/>
</dbReference>
<evidence type="ECO:0000256" key="8">
    <source>
        <dbReference type="ARBA" id="ARBA00023026"/>
    </source>
</evidence>
<gene>
    <name evidence="11" type="ORF">LCGC14_2382410</name>
</gene>
<dbReference type="SMART" id="SM00091">
    <property type="entry name" value="PAS"/>
    <property type="match status" value="1"/>
</dbReference>
<evidence type="ECO:0000256" key="4">
    <source>
        <dbReference type="ARBA" id="ARBA00022679"/>
    </source>
</evidence>
<evidence type="ECO:0000256" key="6">
    <source>
        <dbReference type="ARBA" id="ARBA00022777"/>
    </source>
</evidence>
<feature type="domain" description="PAS" evidence="9">
    <location>
        <begin position="123"/>
        <end position="167"/>
    </location>
</feature>
<dbReference type="CDD" id="cd00130">
    <property type="entry name" value="PAS"/>
    <property type="match status" value="1"/>
</dbReference>
<dbReference type="SUPFAM" id="SSF55785">
    <property type="entry name" value="PYP-like sensor domain (PAS domain)"/>
    <property type="match status" value="2"/>
</dbReference>
<keyword evidence="3" id="KW-0597">Phosphoprotein</keyword>
<dbReference type="AlphaFoldDB" id="A0A0F9CMS1"/>
<reference evidence="11" key="1">
    <citation type="journal article" date="2015" name="Nature">
        <title>Complex archaea that bridge the gap between prokaryotes and eukaryotes.</title>
        <authorList>
            <person name="Spang A."/>
            <person name="Saw J.H."/>
            <person name="Jorgensen S.L."/>
            <person name="Zaremba-Niedzwiedzka K."/>
            <person name="Martijn J."/>
            <person name="Lind A.E."/>
            <person name="van Eijk R."/>
            <person name="Schleper C."/>
            <person name="Guy L."/>
            <person name="Ettema T.J."/>
        </authorList>
    </citation>
    <scope>NUCLEOTIDE SEQUENCE</scope>
</reference>
<dbReference type="Gene3D" id="3.30.450.20">
    <property type="entry name" value="PAS domain"/>
    <property type="match status" value="3"/>
</dbReference>
<name>A0A0F9CMS1_9ZZZZ</name>
<evidence type="ECO:0000256" key="7">
    <source>
        <dbReference type="ARBA" id="ARBA00022840"/>
    </source>
</evidence>
<protein>
    <recommendedName>
        <fullName evidence="2">histidine kinase</fullName>
        <ecNumber evidence="2">2.7.13.3</ecNumber>
    </recommendedName>
</protein>
<proteinExistence type="predicted"/>
<dbReference type="PANTHER" id="PTHR41523:SF8">
    <property type="entry name" value="ETHYLENE RESPONSE SENSOR PROTEIN"/>
    <property type="match status" value="1"/>
</dbReference>
<evidence type="ECO:0000259" key="9">
    <source>
        <dbReference type="PROSITE" id="PS50112"/>
    </source>
</evidence>
<accession>A0A0F9CMS1</accession>
<keyword evidence="8" id="KW-0843">Virulence</keyword>
<keyword evidence="4" id="KW-0808">Transferase</keyword>
<sequence length="541" mass="61567">KKAEKKLETESRMRETLLDGIPGCIALILKKSTREIVASNRFAKELGAVPGQVCFKTCAMRDDACPFCLAPELWKTDQPQRLEVEYRGTWYEGIWVPLSEDLYVHYIFDITERKQAEEALRDSEERYRRLFAAESDAILVFDAETREFVDVNPAAVSLYGYTREEFLELKHWDITAEPEESDEIIQHMEVGDVARISVRYHRKKDGALFPVEISGSMFMLEGRQVLCGVIRDITDRKKAEEKATRHLAEMKFLSTTAMEFVDLQPETDVYELIGRRLKELVGDPIVVISSSDETNSKVIVRAILGVGKRFEAALKVLGRNPVGMSFPILESFLHQTASGKLVKLSEGIHHYTREKISKTTAKLIEKILGLGDMYSMQFFRGGTMFAIATIMMRKGDKLENPALVETYINHASVLLQNRRAEEQIAASLKEKEVLLREIHHRVKNNMQVIVSLLRIHARRTHEAGLKRIFDECRDRINAMSLIHEALYESEDVARIDFKAYLTMLCRNLSQAYDVSGKGITLTVERSNVALDIDQGIAVGMA</sequence>
<dbReference type="PANTHER" id="PTHR41523">
    <property type="entry name" value="TWO-COMPONENT SYSTEM SENSOR PROTEIN"/>
    <property type="match status" value="1"/>
</dbReference>
<evidence type="ECO:0000256" key="2">
    <source>
        <dbReference type="ARBA" id="ARBA00012438"/>
    </source>
</evidence>
<dbReference type="InterPro" id="IPR011495">
    <property type="entry name" value="Sig_transdc_His_kin_sub2_dim/P"/>
</dbReference>
<evidence type="ECO:0000256" key="5">
    <source>
        <dbReference type="ARBA" id="ARBA00022741"/>
    </source>
</evidence>
<dbReference type="Pfam" id="PF13426">
    <property type="entry name" value="PAS_9"/>
    <property type="match status" value="1"/>
</dbReference>
<feature type="domain" description="PAC" evidence="10">
    <location>
        <begin position="194"/>
        <end position="245"/>
    </location>
</feature>
<keyword evidence="6" id="KW-0418">Kinase</keyword>
<feature type="non-terminal residue" evidence="11">
    <location>
        <position position="1"/>
    </location>
</feature>
<dbReference type="EC" id="2.7.13.3" evidence="2"/>
<dbReference type="PROSITE" id="PS50112">
    <property type="entry name" value="PAS"/>
    <property type="match status" value="1"/>
</dbReference>
<comment type="caution">
    <text evidence="11">The sequence shown here is derived from an EMBL/GenBank/DDBJ whole genome shotgun (WGS) entry which is preliminary data.</text>
</comment>
<evidence type="ECO:0000259" key="10">
    <source>
        <dbReference type="PROSITE" id="PS50113"/>
    </source>
</evidence>
<organism evidence="11">
    <name type="scientific">marine sediment metagenome</name>
    <dbReference type="NCBI Taxonomy" id="412755"/>
    <lineage>
        <taxon>unclassified sequences</taxon>
        <taxon>metagenomes</taxon>
        <taxon>ecological metagenomes</taxon>
    </lineage>
</organism>
<keyword evidence="7" id="KW-0067">ATP-binding</keyword>